<keyword evidence="4 6" id="KW-0175">Coiled coil</keyword>
<evidence type="ECO:0000256" key="1">
    <source>
        <dbReference type="ARBA" id="ARBA00022490"/>
    </source>
</evidence>
<evidence type="ECO:0000256" key="4">
    <source>
        <dbReference type="ARBA" id="ARBA00023054"/>
    </source>
</evidence>
<evidence type="ECO:0000313" key="9">
    <source>
        <dbReference type="EMBL" id="GGB09413.1"/>
    </source>
</evidence>
<evidence type="ECO:0000256" key="5">
    <source>
        <dbReference type="ARBA" id="ARBA00023125"/>
    </source>
</evidence>
<dbReference type="HAMAP" id="MF_01894">
    <property type="entry name" value="Smc_prok"/>
    <property type="match status" value="1"/>
</dbReference>
<keyword evidence="1 6" id="KW-0963">Cytoplasm</keyword>
<dbReference type="PANTHER" id="PTHR43977">
    <property type="entry name" value="STRUCTURAL MAINTENANCE OF CHROMOSOMES PROTEIN 3"/>
    <property type="match status" value="1"/>
</dbReference>
<dbReference type="Pfam" id="PF02463">
    <property type="entry name" value="SMC_N"/>
    <property type="match status" value="1"/>
</dbReference>
<dbReference type="CDD" id="cd03278">
    <property type="entry name" value="ABC_SMC_barmotin"/>
    <property type="match status" value="2"/>
</dbReference>
<comment type="subunit">
    <text evidence="6">Homodimer.</text>
</comment>
<sequence length="1141" mass="129737">MRLKQIRLAGFKSFVDRTTIPFPTDMTAIVGPNGCGKSNVIDAVRWVLGESNARNLRGGSMTDVIFNGSTKRAAVSKAMVELVFDNQQGRIGGEFASYSEIAVRREVTRDGQNNYLLNGAKCRKRDITDLFLGTGLGPRSYAIIEQGMISRLIESKPQELRVFIEEAAGVSKYKERRRETELRIKHSNENILRLRDIESELAQQVNKLKTQAQAAKRYRQYRERYRELKALICLQELRQLDASIDGADQQHQQAEQQQALAEHAITQAENQLLLLSHQLTEQQELAQRLQGQAFEVKTELAKLEQQQQHIKQQQNQSQQARQRNLEQQASIKQSLEELELQLDEQQQQLEDLAQQQEMQQQLLLELEPQLEQAEQAYNQAQAEQNSFANESQQAKHEAAQLQSQLQHSQRLQQGHQQQLAQAQQGLNQLSSQAEEEIAQLKQQLADAEPQQQQLNQGRRTLSEQKQQVSSDLQALEQQLQQLKLQQTAEQTRLQGVEKLLSQFSCSAQLPLSEVIGVNSGWELAADTVLGTWLQAEWSENLSPEQSLALSAVSEAYDYQFAEPLRHLPSLASQLNQVELSFLCGQVLLVESLEQAFALRQYLRPEQSLITAKGEWLGKYWQQLRPQQYQHSLLSLQQEHQQLSEQLQQVEASLAEQQQGQQNLADTEQALAKELEQQTQLQQNLASQIHQWQSRLALLEQQQQFAEQQREQYQQQVEELSILLEQEQEAQLLLEEQLEEARFQQQQQSEQQLRLAEQLELSSKQVKQVRQTIQQQQHSAHQQQLAIQQQQAAIQASSQQQHYQQQKLDELLAQLSHAPEQHQDELELLAEQIEQLLEQALVLEEQQAQASQAHQQSVQSQQQQQQNLKQAQQHLQRLQQQDTEQRIQQQSLLARRAVLLEQLAEQGENLKHLELSLPEASLEDDYASELAQVDARLKRLGAVNLAAEAEFEQQNARYQELCEQLADLEAAIEVLQAAIAKIDRQTRSKFSETFAKVDADLQQLFPKVFGGGKAWLELSSDDLLETGVTIMARPPGKKNASISLLSGGEKALTALALVFAIFRLNPAPFCMLDEVDAPLDEVNVGRFADLVHSMSDSVQFIFISHNKVTMEKASQLAGVTMQEPGVSRLVAVDIEEAIAMVE</sequence>
<gene>
    <name evidence="6" type="primary">smc</name>
    <name evidence="9" type="ORF">GCM10007414_23490</name>
</gene>
<accession>A0ABQ1I4Y4</accession>
<comment type="domain">
    <text evidence="6">Contains large globular domains required for ATP hydrolysis at each terminus and a third globular domain forming a flexible hinge near the middle of the molecule. These domains are separated by coiled-coil structures.</text>
</comment>
<name>A0ABQ1I4Y4_9ALTE</name>
<dbReference type="InterPro" id="IPR011890">
    <property type="entry name" value="SMC_prok"/>
</dbReference>
<dbReference type="SUPFAM" id="SSF52540">
    <property type="entry name" value="P-loop containing nucleoside triphosphate hydrolases"/>
    <property type="match status" value="2"/>
</dbReference>
<feature type="binding site" evidence="6">
    <location>
        <begin position="32"/>
        <end position="39"/>
    </location>
    <ligand>
        <name>ATP</name>
        <dbReference type="ChEBI" id="CHEBI:30616"/>
    </ligand>
</feature>
<evidence type="ECO:0000313" key="10">
    <source>
        <dbReference type="Proteomes" id="UP000651977"/>
    </source>
</evidence>
<keyword evidence="3 6" id="KW-0067">ATP-binding</keyword>
<dbReference type="PIRSF" id="PIRSF005719">
    <property type="entry name" value="SMC"/>
    <property type="match status" value="1"/>
</dbReference>
<comment type="caution">
    <text evidence="9">The sequence shown here is derived from an EMBL/GenBank/DDBJ whole genome shotgun (WGS) entry which is preliminary data.</text>
</comment>
<feature type="compositionally biased region" description="Low complexity" evidence="7">
    <location>
        <begin position="399"/>
        <end position="417"/>
    </location>
</feature>
<feature type="compositionally biased region" description="Low complexity" evidence="7">
    <location>
        <begin position="442"/>
        <end position="454"/>
    </location>
</feature>
<feature type="region of interest" description="Disordered" evidence="7">
    <location>
        <begin position="378"/>
        <end position="417"/>
    </location>
</feature>
<protein>
    <recommendedName>
        <fullName evidence="6">Chromosome partition protein Smc</fullName>
    </recommendedName>
</protein>
<comment type="similarity">
    <text evidence="6">Belongs to the SMC family.</text>
</comment>
<comment type="function">
    <text evidence="6">Required for chromosome condensation and partitioning.</text>
</comment>
<dbReference type="InterPro" id="IPR024704">
    <property type="entry name" value="SMC"/>
</dbReference>
<feature type="region of interest" description="Disordered" evidence="7">
    <location>
        <begin position="442"/>
        <end position="465"/>
    </location>
</feature>
<feature type="domain" description="RecF/RecN/SMC N-terminal" evidence="8">
    <location>
        <begin position="3"/>
        <end position="1126"/>
    </location>
</feature>
<feature type="coiled-coil region" evidence="6">
    <location>
        <begin position="943"/>
        <end position="984"/>
    </location>
</feature>
<evidence type="ECO:0000256" key="2">
    <source>
        <dbReference type="ARBA" id="ARBA00022741"/>
    </source>
</evidence>
<feature type="coiled-coil region" evidence="6">
    <location>
        <begin position="818"/>
        <end position="887"/>
    </location>
</feature>
<feature type="coiled-coil region" evidence="6">
    <location>
        <begin position="632"/>
        <end position="746"/>
    </location>
</feature>
<comment type="subcellular location">
    <subcellularLocation>
        <location evidence="6">Cytoplasm</location>
    </subcellularLocation>
</comment>
<evidence type="ECO:0000256" key="7">
    <source>
        <dbReference type="SAM" id="MobiDB-lite"/>
    </source>
</evidence>
<evidence type="ECO:0000256" key="3">
    <source>
        <dbReference type="ARBA" id="ARBA00022840"/>
    </source>
</evidence>
<keyword evidence="2 6" id="KW-0547">Nucleotide-binding</keyword>
<organism evidence="9 10">
    <name type="scientific">Agarivorans gilvus</name>
    <dbReference type="NCBI Taxonomy" id="680279"/>
    <lineage>
        <taxon>Bacteria</taxon>
        <taxon>Pseudomonadati</taxon>
        <taxon>Pseudomonadota</taxon>
        <taxon>Gammaproteobacteria</taxon>
        <taxon>Alteromonadales</taxon>
        <taxon>Alteromonadaceae</taxon>
        <taxon>Agarivorans</taxon>
    </lineage>
</organism>
<dbReference type="InterPro" id="IPR027417">
    <property type="entry name" value="P-loop_NTPase"/>
</dbReference>
<dbReference type="Gene3D" id="3.40.50.300">
    <property type="entry name" value="P-loop containing nucleotide triphosphate hydrolases"/>
    <property type="match status" value="2"/>
</dbReference>
<feature type="compositionally biased region" description="Polar residues" evidence="7">
    <location>
        <begin position="455"/>
        <end position="465"/>
    </location>
</feature>
<feature type="compositionally biased region" description="Low complexity" evidence="7">
    <location>
        <begin position="308"/>
        <end position="322"/>
    </location>
</feature>
<keyword evidence="5 6" id="KW-0238">DNA-binding</keyword>
<dbReference type="SUPFAM" id="SSF75553">
    <property type="entry name" value="Smc hinge domain"/>
    <property type="match status" value="1"/>
</dbReference>
<dbReference type="InterPro" id="IPR036277">
    <property type="entry name" value="SMC_hinge_sf"/>
</dbReference>
<feature type="region of interest" description="Disordered" evidence="7">
    <location>
        <begin position="308"/>
        <end position="328"/>
    </location>
</feature>
<evidence type="ECO:0000259" key="8">
    <source>
        <dbReference type="Pfam" id="PF02463"/>
    </source>
</evidence>
<keyword evidence="10" id="KW-1185">Reference proteome</keyword>
<reference evidence="10" key="1">
    <citation type="journal article" date="2019" name="Int. J. Syst. Evol. Microbiol.">
        <title>The Global Catalogue of Microorganisms (GCM) 10K type strain sequencing project: providing services to taxonomists for standard genome sequencing and annotation.</title>
        <authorList>
            <consortium name="The Broad Institute Genomics Platform"/>
            <consortium name="The Broad Institute Genome Sequencing Center for Infectious Disease"/>
            <person name="Wu L."/>
            <person name="Ma J."/>
        </authorList>
    </citation>
    <scope>NUCLEOTIDE SEQUENCE [LARGE SCALE GENOMIC DNA]</scope>
    <source>
        <strain evidence="10">CGMCC 1.10131</strain>
    </source>
</reference>
<dbReference type="InterPro" id="IPR003395">
    <property type="entry name" value="RecF/RecN/SMC_N"/>
</dbReference>
<dbReference type="RefSeq" id="WP_055734705.1">
    <property type="nucleotide sequence ID" value="NZ_BMDY01000013.1"/>
</dbReference>
<proteinExistence type="inferred from homology"/>
<evidence type="ECO:0000256" key="6">
    <source>
        <dbReference type="HAMAP-Rule" id="MF_01894"/>
    </source>
</evidence>
<dbReference type="NCBIfam" id="TIGR02168">
    <property type="entry name" value="SMC_prok_B"/>
    <property type="match status" value="1"/>
</dbReference>
<dbReference type="Proteomes" id="UP000651977">
    <property type="component" value="Unassembled WGS sequence"/>
</dbReference>
<dbReference type="EMBL" id="BMDY01000013">
    <property type="protein sequence ID" value="GGB09413.1"/>
    <property type="molecule type" value="Genomic_DNA"/>
</dbReference>